<proteinExistence type="predicted"/>
<keyword evidence="3" id="KW-0560">Oxidoreductase</keyword>
<dbReference type="PANTHER" id="PTHR48105">
    <property type="entry name" value="THIOREDOXIN REDUCTASE 1-RELATED-RELATED"/>
    <property type="match status" value="1"/>
</dbReference>
<dbReference type="Pfam" id="PF07992">
    <property type="entry name" value="Pyr_redox_2"/>
    <property type="match status" value="1"/>
</dbReference>
<reference evidence="5" key="2">
    <citation type="submission" date="2020-09" db="EMBL/GenBank/DDBJ databases">
        <authorList>
            <person name="Sun Q."/>
            <person name="Sedlacek I."/>
        </authorList>
    </citation>
    <scope>NUCLEOTIDE SEQUENCE</scope>
    <source>
        <strain evidence="5">CCM 7684</strain>
    </source>
</reference>
<dbReference type="InterPro" id="IPR023753">
    <property type="entry name" value="FAD/NAD-binding_dom"/>
</dbReference>
<dbReference type="PRINTS" id="PR00368">
    <property type="entry name" value="FADPNR"/>
</dbReference>
<reference evidence="5" key="1">
    <citation type="journal article" date="2014" name="Int. J. Syst. Evol. Microbiol.">
        <title>Complete genome sequence of Corynebacterium casei LMG S-19264T (=DSM 44701T), isolated from a smear-ripened cheese.</title>
        <authorList>
            <consortium name="US DOE Joint Genome Institute (JGI-PGF)"/>
            <person name="Walter F."/>
            <person name="Albersmeier A."/>
            <person name="Kalinowski J."/>
            <person name="Ruckert C."/>
        </authorList>
    </citation>
    <scope>NUCLEOTIDE SEQUENCE</scope>
    <source>
        <strain evidence="5">CCM 7684</strain>
    </source>
</reference>
<dbReference type="PROSITE" id="PS51257">
    <property type="entry name" value="PROKAR_LIPOPROTEIN"/>
    <property type="match status" value="1"/>
</dbReference>
<dbReference type="AlphaFoldDB" id="A0A8J2YEY5"/>
<dbReference type="Proteomes" id="UP000602745">
    <property type="component" value="Unassembled WGS sequence"/>
</dbReference>
<name>A0A8J2YEY5_9RHOB</name>
<evidence type="ECO:0000313" key="6">
    <source>
        <dbReference type="Proteomes" id="UP000602745"/>
    </source>
</evidence>
<keyword evidence="2" id="KW-0285">Flavoprotein</keyword>
<dbReference type="GO" id="GO:0016491">
    <property type="term" value="F:oxidoreductase activity"/>
    <property type="evidence" value="ECO:0007669"/>
    <property type="project" value="UniProtKB-KW"/>
</dbReference>
<dbReference type="InterPro" id="IPR050097">
    <property type="entry name" value="Ferredoxin-NADP_redctase_2"/>
</dbReference>
<organism evidence="5 6">
    <name type="scientific">Agaricicola taiwanensis</name>
    <dbReference type="NCBI Taxonomy" id="591372"/>
    <lineage>
        <taxon>Bacteria</taxon>
        <taxon>Pseudomonadati</taxon>
        <taxon>Pseudomonadota</taxon>
        <taxon>Alphaproteobacteria</taxon>
        <taxon>Rhodobacterales</taxon>
        <taxon>Paracoccaceae</taxon>
        <taxon>Agaricicola</taxon>
    </lineage>
</organism>
<comment type="caution">
    <text evidence="5">The sequence shown here is derived from an EMBL/GenBank/DDBJ whole genome shotgun (WGS) entry which is preliminary data.</text>
</comment>
<accession>A0A8J2YEY5</accession>
<dbReference type="InterPro" id="IPR036188">
    <property type="entry name" value="FAD/NAD-bd_sf"/>
</dbReference>
<gene>
    <name evidence="5" type="ORF">GCM10007276_03960</name>
</gene>
<dbReference type="RefSeq" id="WP_188408024.1">
    <property type="nucleotide sequence ID" value="NZ_BMCP01000001.1"/>
</dbReference>
<dbReference type="PRINTS" id="PR00469">
    <property type="entry name" value="PNDRDTASEII"/>
</dbReference>
<evidence type="ECO:0000259" key="4">
    <source>
        <dbReference type="Pfam" id="PF07992"/>
    </source>
</evidence>
<dbReference type="EMBL" id="BMCP01000001">
    <property type="protein sequence ID" value="GGE29932.1"/>
    <property type="molecule type" value="Genomic_DNA"/>
</dbReference>
<evidence type="ECO:0000313" key="5">
    <source>
        <dbReference type="EMBL" id="GGE29932.1"/>
    </source>
</evidence>
<evidence type="ECO:0000256" key="3">
    <source>
        <dbReference type="ARBA" id="ARBA00023002"/>
    </source>
</evidence>
<feature type="domain" description="FAD/NAD(P)-binding" evidence="4">
    <location>
        <begin position="11"/>
        <end position="282"/>
    </location>
</feature>
<evidence type="ECO:0000256" key="1">
    <source>
        <dbReference type="ARBA" id="ARBA00018719"/>
    </source>
</evidence>
<evidence type="ECO:0000256" key="2">
    <source>
        <dbReference type="ARBA" id="ARBA00022630"/>
    </source>
</evidence>
<protein>
    <recommendedName>
        <fullName evidence="1">Thioredoxin reductase</fullName>
    </recommendedName>
</protein>
<dbReference type="Gene3D" id="3.50.50.60">
    <property type="entry name" value="FAD/NAD(P)-binding domain"/>
    <property type="match status" value="2"/>
</dbReference>
<dbReference type="SUPFAM" id="SSF51905">
    <property type="entry name" value="FAD/NAD(P)-binding domain"/>
    <property type="match status" value="1"/>
</dbReference>
<sequence length="297" mass="30746">MSSIDERAVWDAAIVGAGPAGASCAIWLKLLGFQPIVIDSRPQPGGRLADSPYDNPWIVTARSNATGLLLSGDIAANLADRAVSLRLGISVDEISRTPSAFVLRLGDGGTVASHTLVVASGLAAVTGGLDPATGVFFGPGQAVFDLGVHGKSVAVLGGGDNAFDHAALLRQRGAARVRIFARSIRARPALVSAAGEAEVTIGGYEVNTSARRINGEPFDLLLVMYGFQPMLPRLRGLAPRRNEAGYMVTDWSSAETSETGLYAIGDVAGRGHPSVPTALADGVTAAKAIEARLIRKP</sequence>
<keyword evidence="6" id="KW-1185">Reference proteome</keyword>